<evidence type="ECO:0000313" key="4">
    <source>
        <dbReference type="Proteomes" id="UP000253606"/>
    </source>
</evidence>
<name>A0A2Z5G3N4_9BACT</name>
<protein>
    <submittedName>
        <fullName evidence="3">Antifreeze protein</fullName>
    </submittedName>
</protein>
<keyword evidence="4" id="KW-1185">Reference proteome</keyword>
<dbReference type="EMBL" id="CP030840">
    <property type="protein sequence ID" value="AXC13235.1"/>
    <property type="molecule type" value="Genomic_DNA"/>
</dbReference>
<dbReference type="Pfam" id="PF11999">
    <property type="entry name" value="Ice_binding"/>
    <property type="match status" value="1"/>
</dbReference>
<comment type="similarity">
    <text evidence="1">Belongs to the ice-binding protein family.</text>
</comment>
<evidence type="ECO:0000313" key="3">
    <source>
        <dbReference type="EMBL" id="AXC13235.1"/>
    </source>
</evidence>
<dbReference type="RefSeq" id="WP_201758877.1">
    <property type="nucleotide sequence ID" value="NZ_CP030840.1"/>
</dbReference>
<evidence type="ECO:0000256" key="1">
    <source>
        <dbReference type="ARBA" id="ARBA00005445"/>
    </source>
</evidence>
<dbReference type="PANTHER" id="PTHR47197">
    <property type="entry name" value="PROTEIN NIRF"/>
    <property type="match status" value="1"/>
</dbReference>
<gene>
    <name evidence="3" type="ORF">ACPOL_3956</name>
</gene>
<dbReference type="Proteomes" id="UP000253606">
    <property type="component" value="Chromosome"/>
</dbReference>
<evidence type="ECO:0000256" key="2">
    <source>
        <dbReference type="ARBA" id="ARBA00022729"/>
    </source>
</evidence>
<sequence length="585" mass="59304">MMSITPHPQGPRRLPITKTVVRIAGAVLLVASSNMLTAQVAPSLGEAQRFAVLAGSTVTNTGASVLDGDLGVSPGKAVTGFPPGTLARGAIHAADAMAAQAQTDTTTAYNNLAAEACTTSYGIPTELGGKTLTPGVYCLATSGTVTGTLTLDAGGNPNAVWVFKVGSTVTTAASSSVNLINSAQQHNVFWQVGSSVTLGTGSKFQGEVLALTSISFNSGASLLGRALARNGAVTLNDNAVSFCVCIEPYDAIASKVVKTITVAPTVNSVKGSVFGATLSPDAKSIWVAGYNGTTNPGFVSLVDIESQAVTSKIGVGAGPADIAFSAPGGRAFVTNRYGASVSMVQVSPLVLKQTLDLSHVPLQLPFGIVDANSHILITTMGNDGLVADVASSSPLTIHGSIAIPGQSGRPATLPANGTYYPGKVAIPVFVSTSNQGTGYPSLVIVDPTQDSIVARVSLTSSGAAPEAVVVSPDGKYAYVSLFDSTGAAGGVWVVSLENLSTKTVIITCDAANYGEAMSADGKYLLVAGFLENQVALIDTETDSVDTIIKGGHNPNAIALTKDNSEAFFTNQGDGTVTVVSFVPSL</sequence>
<dbReference type="SUPFAM" id="SSF75011">
    <property type="entry name" value="3-carboxy-cis,cis-mucoante lactonizing enzyme"/>
    <property type="match status" value="1"/>
</dbReference>
<dbReference type="AlphaFoldDB" id="A0A2Z5G3N4"/>
<dbReference type="PANTHER" id="PTHR47197:SF3">
    <property type="entry name" value="DIHYDRO-HEME D1 DEHYDROGENASE"/>
    <property type="match status" value="1"/>
</dbReference>
<dbReference type="InterPro" id="IPR051200">
    <property type="entry name" value="Host-pathogen_enzymatic-act"/>
</dbReference>
<keyword evidence="2" id="KW-0732">Signal</keyword>
<proteinExistence type="inferred from homology"/>
<dbReference type="Gene3D" id="2.130.10.10">
    <property type="entry name" value="YVTN repeat-like/Quinoprotein amine dehydrogenase"/>
    <property type="match status" value="2"/>
</dbReference>
<dbReference type="InterPro" id="IPR021884">
    <property type="entry name" value="Ice-bd_prot"/>
</dbReference>
<accession>A0A2Z5G3N4</accession>
<reference evidence="3 4" key="1">
    <citation type="journal article" date="2018" name="Front. Microbiol.">
        <title>Hydrolytic Capabilities as a Key to Environmental Success: Chitinolytic and Cellulolytic Acidobacteria From Acidic Sub-arctic Soils and Boreal Peatlands.</title>
        <authorList>
            <person name="Belova S.E."/>
            <person name="Ravin N.V."/>
            <person name="Pankratov T.A."/>
            <person name="Rakitin A.L."/>
            <person name="Ivanova A.A."/>
            <person name="Beletsky A.V."/>
            <person name="Mardanov A.V."/>
            <person name="Sinninghe Damste J.S."/>
            <person name="Dedysh S.N."/>
        </authorList>
    </citation>
    <scope>NUCLEOTIDE SEQUENCE [LARGE SCALE GENOMIC DNA]</scope>
    <source>
        <strain evidence="3 4">SBC82</strain>
    </source>
</reference>
<organism evidence="3 4">
    <name type="scientific">Acidisarcina polymorpha</name>
    <dbReference type="NCBI Taxonomy" id="2211140"/>
    <lineage>
        <taxon>Bacteria</taxon>
        <taxon>Pseudomonadati</taxon>
        <taxon>Acidobacteriota</taxon>
        <taxon>Terriglobia</taxon>
        <taxon>Terriglobales</taxon>
        <taxon>Acidobacteriaceae</taxon>
        <taxon>Acidisarcina</taxon>
    </lineage>
</organism>
<dbReference type="InterPro" id="IPR015943">
    <property type="entry name" value="WD40/YVTN_repeat-like_dom_sf"/>
</dbReference>
<dbReference type="KEGG" id="abas:ACPOL_3956"/>